<dbReference type="SUPFAM" id="SSF89796">
    <property type="entry name" value="CoA-transferase family III (CaiB/BaiF)"/>
    <property type="match status" value="1"/>
</dbReference>
<dbReference type="InterPro" id="IPR003673">
    <property type="entry name" value="CoA-Trfase_fam_III"/>
</dbReference>
<evidence type="ECO:0000313" key="2">
    <source>
        <dbReference type="EMBL" id="GAA1560193.1"/>
    </source>
</evidence>
<dbReference type="PANTHER" id="PTHR48207">
    <property type="entry name" value="SUCCINATE--HYDROXYMETHYLGLUTARATE COA-TRANSFERASE"/>
    <property type="match status" value="1"/>
</dbReference>
<dbReference type="PANTHER" id="PTHR48207:SF3">
    <property type="entry name" value="SUCCINATE--HYDROXYMETHYLGLUTARATE COA-TRANSFERASE"/>
    <property type="match status" value="1"/>
</dbReference>
<dbReference type="RefSeq" id="WP_344232746.1">
    <property type="nucleotide sequence ID" value="NZ_BAAAPH010000004.1"/>
</dbReference>
<dbReference type="InterPro" id="IPR050483">
    <property type="entry name" value="CoA-transferase_III_domain"/>
</dbReference>
<protein>
    <submittedName>
        <fullName evidence="2">CaiB/BaiF CoA-transferase family protein</fullName>
    </submittedName>
</protein>
<comment type="caution">
    <text evidence="2">The sequence shown here is derived from an EMBL/GenBank/DDBJ whole genome shotgun (WGS) entry which is preliminary data.</text>
</comment>
<name>A0ABP4NG59_9ACTN</name>
<accession>A0ABP4NG59</accession>
<reference evidence="3" key="1">
    <citation type="journal article" date="2019" name="Int. J. Syst. Evol. Microbiol.">
        <title>The Global Catalogue of Microorganisms (GCM) 10K type strain sequencing project: providing services to taxonomists for standard genome sequencing and annotation.</title>
        <authorList>
            <consortium name="The Broad Institute Genomics Platform"/>
            <consortium name="The Broad Institute Genome Sequencing Center for Infectious Disease"/>
            <person name="Wu L."/>
            <person name="Ma J."/>
        </authorList>
    </citation>
    <scope>NUCLEOTIDE SEQUENCE [LARGE SCALE GENOMIC DNA]</scope>
    <source>
        <strain evidence="3">JCM 15572</strain>
    </source>
</reference>
<proteinExistence type="predicted"/>
<keyword evidence="1" id="KW-0808">Transferase</keyword>
<keyword evidence="3" id="KW-1185">Reference proteome</keyword>
<evidence type="ECO:0000256" key="1">
    <source>
        <dbReference type="ARBA" id="ARBA00022679"/>
    </source>
</evidence>
<organism evidence="2 3">
    <name type="scientific">Kribbella hippodromi</name>
    <dbReference type="NCBI Taxonomy" id="434347"/>
    <lineage>
        <taxon>Bacteria</taxon>
        <taxon>Bacillati</taxon>
        <taxon>Actinomycetota</taxon>
        <taxon>Actinomycetes</taxon>
        <taxon>Propionibacteriales</taxon>
        <taxon>Kribbellaceae</taxon>
        <taxon>Kribbella</taxon>
    </lineage>
</organism>
<evidence type="ECO:0000313" key="3">
    <source>
        <dbReference type="Proteomes" id="UP001501705"/>
    </source>
</evidence>
<gene>
    <name evidence="2" type="ORF">GCM10009804_16240</name>
</gene>
<sequence>MSIRKGPLDGVLVLDLTHVLNGPFATMLLAHLGAKVIKIEHGAGDRFRHAWMPVDADHDGYEFRVVNVNKKAITLNLKDPRGVQLFRELARKADVVVENFSVGVMDRLGIGYTKLKELNPDLIYASSRGYGEDGPYAHMRANAATIMASSGWTASAWENAGQEGLKPQGIGDEAAGVSMALGILAALFARERGGPGQQVSVSMQEALMGFMVANFHTQVEGRPVGIAPKRCADGYIAFHLPDITNDLWERFAAAMGRPEAIDDPRYATAADRRANVEALEAEVSGWVRETSRDELWKVFLSIGISAGPVLRLSEVLEDEHLEARGAFVEVEDPRAPTSRFLRPWVRFSETPSAITSPAPAKGQHNHEIYSELLGLSTEAINRLTTDRVL</sequence>
<dbReference type="EMBL" id="BAAAPH010000004">
    <property type="protein sequence ID" value="GAA1560193.1"/>
    <property type="molecule type" value="Genomic_DNA"/>
</dbReference>
<dbReference type="InterPro" id="IPR044855">
    <property type="entry name" value="CoA-Trfase_III_dom3_sf"/>
</dbReference>
<dbReference type="Gene3D" id="3.30.1540.10">
    <property type="entry name" value="formyl-coa transferase, domain 3"/>
    <property type="match status" value="1"/>
</dbReference>
<dbReference type="InterPro" id="IPR023606">
    <property type="entry name" value="CoA-Trfase_III_dom_1_sf"/>
</dbReference>
<dbReference type="Pfam" id="PF02515">
    <property type="entry name" value="CoA_transf_3"/>
    <property type="match status" value="1"/>
</dbReference>
<dbReference type="Proteomes" id="UP001501705">
    <property type="component" value="Unassembled WGS sequence"/>
</dbReference>
<dbReference type="Gene3D" id="3.40.50.10540">
    <property type="entry name" value="Crotonobetainyl-coa:carnitine coa-transferase, domain 1"/>
    <property type="match status" value="1"/>
</dbReference>